<organism evidence="2 3">
    <name type="scientific">Paraburkholderia monticola</name>
    <dbReference type="NCBI Taxonomy" id="1399968"/>
    <lineage>
        <taxon>Bacteria</taxon>
        <taxon>Pseudomonadati</taxon>
        <taxon>Pseudomonadota</taxon>
        <taxon>Betaproteobacteria</taxon>
        <taxon>Burkholderiales</taxon>
        <taxon>Burkholderiaceae</taxon>
        <taxon>Paraburkholderia</taxon>
    </lineage>
</organism>
<dbReference type="Gene3D" id="3.10.450.50">
    <property type="match status" value="1"/>
</dbReference>
<protein>
    <recommendedName>
        <fullName evidence="1">SnoaL-like domain-containing protein</fullName>
    </recommendedName>
</protein>
<gene>
    <name evidence="2" type="ORF">CI15_33110</name>
</gene>
<feature type="domain" description="SnoaL-like" evidence="1">
    <location>
        <begin position="15"/>
        <end position="113"/>
    </location>
</feature>
<keyword evidence="3" id="KW-1185">Reference proteome</keyword>
<evidence type="ECO:0000313" key="2">
    <source>
        <dbReference type="EMBL" id="KXU82384.1"/>
    </source>
</evidence>
<accession>A0A149PBH7</accession>
<dbReference type="Proteomes" id="UP000075613">
    <property type="component" value="Unassembled WGS sequence"/>
</dbReference>
<evidence type="ECO:0000313" key="3">
    <source>
        <dbReference type="Proteomes" id="UP000075613"/>
    </source>
</evidence>
<dbReference type="InterPro" id="IPR037401">
    <property type="entry name" value="SnoaL-like"/>
</dbReference>
<dbReference type="OrthoDB" id="8759424at2"/>
<dbReference type="STRING" id="1399968.CI15_33110"/>
<evidence type="ECO:0000259" key="1">
    <source>
        <dbReference type="Pfam" id="PF12680"/>
    </source>
</evidence>
<reference evidence="2 3" key="1">
    <citation type="journal article" date="2015" name="Int. J. Syst. Evol. Microbiol.">
        <title>Burkholderia monticola sp. nov., isolated from mountain soil.</title>
        <authorList>
            <person name="Baek I."/>
            <person name="Seo B."/>
            <person name="Lee I."/>
            <person name="Yi H."/>
            <person name="Chun J."/>
        </authorList>
    </citation>
    <scope>NUCLEOTIDE SEQUENCE [LARGE SCALE GENOMIC DNA]</scope>
    <source>
        <strain evidence="2 3">JC2948</strain>
    </source>
</reference>
<dbReference type="EMBL" id="LRBG01000039">
    <property type="protein sequence ID" value="KXU82384.1"/>
    <property type="molecule type" value="Genomic_DNA"/>
</dbReference>
<dbReference type="InterPro" id="IPR032710">
    <property type="entry name" value="NTF2-like_dom_sf"/>
</dbReference>
<proteinExistence type="predicted"/>
<dbReference type="SUPFAM" id="SSF54427">
    <property type="entry name" value="NTF2-like"/>
    <property type="match status" value="1"/>
</dbReference>
<name>A0A149PBH7_9BURK</name>
<sequence length="126" mass="14225">MSANALTPAFEFALEVYQVVDSMDERRLLPYLTDDCLFVFGNQAPLVGHANIAAGLKQFSAMIAGLHHRLLDSWQYDDVIVSRIDVTYTRHDESTLTVPAATIWRLRDGKICDNRIYVDNAPLFAH</sequence>
<comment type="caution">
    <text evidence="2">The sequence shown here is derived from an EMBL/GenBank/DDBJ whole genome shotgun (WGS) entry which is preliminary data.</text>
</comment>
<dbReference type="AlphaFoldDB" id="A0A149PBH7"/>
<dbReference type="Pfam" id="PF12680">
    <property type="entry name" value="SnoaL_2"/>
    <property type="match status" value="1"/>
</dbReference>